<dbReference type="PROSITE" id="PS51926">
    <property type="entry name" value="COV_E"/>
    <property type="match status" value="1"/>
</dbReference>
<dbReference type="InterPro" id="IPR003873">
    <property type="entry name" value="E_protein_CoV"/>
</dbReference>
<evidence type="ECO:0000256" key="3">
    <source>
        <dbReference type="ARBA" id="ARBA00022812"/>
    </source>
</evidence>
<keyword evidence="8" id="KW-0261">Viral envelope protein</keyword>
<protein>
    <submittedName>
        <fullName evidence="8">Envelope protein</fullName>
    </submittedName>
</protein>
<name>F1DB01_9BETC</name>
<keyword evidence="3" id="KW-1040">Host Golgi apparatus</keyword>
<keyword evidence="8" id="KW-0946">Virion</keyword>
<accession>F1DB01</accession>
<keyword evidence="6 7" id="KW-0472">Membrane</keyword>
<reference evidence="8" key="1">
    <citation type="journal article" date="2009" name="Emerg. Infect. Dis.">
        <title>Detection of novel SARS-like and other coronaviruses in bats from Kenya.</title>
        <authorList>
            <person name="Tong S."/>
            <person name="Conrardy C."/>
            <person name="Ruone S."/>
            <person name="Kuzmin I.V."/>
            <person name="Guo X."/>
            <person name="Tao Y."/>
            <person name="Niezgoda M."/>
            <person name="Haynes L."/>
            <person name="Agwanda B."/>
            <person name="Breiman R.F."/>
            <person name="Anderson L.J."/>
            <person name="Rupprecht C.E."/>
        </authorList>
    </citation>
    <scope>NUCLEOTIDE SEQUENCE</scope>
    <source>
        <strain evidence="8">BtKY06</strain>
    </source>
</reference>
<evidence type="ECO:0000256" key="1">
    <source>
        <dbReference type="ARBA" id="ARBA00022692"/>
    </source>
</evidence>
<keyword evidence="5 7" id="KW-1133">Transmembrane helix</keyword>
<evidence type="ECO:0000256" key="6">
    <source>
        <dbReference type="ARBA" id="ARBA00023136"/>
    </source>
</evidence>
<organism evidence="8">
    <name type="scientific">Rousettus bat coronavirus/Kenya/KY06/2006</name>
    <dbReference type="NCBI Taxonomy" id="983925"/>
    <lineage>
        <taxon>Viruses</taxon>
        <taxon>Riboviria</taxon>
        <taxon>Orthornavirae</taxon>
        <taxon>Pisuviricota</taxon>
        <taxon>Pisoniviricetes</taxon>
        <taxon>Nidovirales</taxon>
        <taxon>Cornidovirineae</taxon>
        <taxon>Coronaviridae</taxon>
        <taxon>Orthocoronavirinae</taxon>
        <taxon>Betacoronavirus</taxon>
    </lineage>
</organism>
<evidence type="ECO:0000256" key="4">
    <source>
        <dbReference type="ARBA" id="ARBA00022870"/>
    </source>
</evidence>
<dbReference type="GO" id="GO:0016020">
    <property type="term" value="C:membrane"/>
    <property type="evidence" value="ECO:0007669"/>
    <property type="project" value="InterPro"/>
</dbReference>
<dbReference type="GO" id="GO:0046760">
    <property type="term" value="P:viral budding from Golgi membrane"/>
    <property type="evidence" value="ECO:0007669"/>
    <property type="project" value="InterPro"/>
</dbReference>
<evidence type="ECO:0000256" key="5">
    <source>
        <dbReference type="ARBA" id="ARBA00022989"/>
    </source>
</evidence>
<evidence type="ECO:0000256" key="2">
    <source>
        <dbReference type="ARBA" id="ARBA00022703"/>
    </source>
</evidence>
<keyword evidence="2" id="KW-0053">Apoptosis</keyword>
<evidence type="ECO:0000313" key="8">
    <source>
        <dbReference type="EMBL" id="ADX59476.1"/>
    </source>
</evidence>
<reference evidence="8" key="2">
    <citation type="journal article" date="2012" name="Virus Res.">
        <title>Genomic characterization of seven distinct bat coronaviruses in Kenya.</title>
        <authorList>
            <person name="Tao Y."/>
            <person name="Tang K."/>
            <person name="Shi M."/>
            <person name="Conrardy C."/>
            <person name="Li K.S."/>
            <person name="Lau S.K."/>
            <person name="Anderson L.J."/>
            <person name="Tong S."/>
        </authorList>
    </citation>
    <scope>NUCLEOTIDE SEQUENCE</scope>
    <source>
        <strain evidence="8">BtKY06</strain>
    </source>
</reference>
<feature type="transmembrane region" description="Helical" evidence="7">
    <location>
        <begin position="12"/>
        <end position="41"/>
    </location>
</feature>
<dbReference type="GO" id="GO:0019031">
    <property type="term" value="C:viral envelope"/>
    <property type="evidence" value="ECO:0007669"/>
    <property type="project" value="UniProtKB-KW"/>
</dbReference>
<keyword evidence="4" id="KW-1043">Host membrane</keyword>
<proteinExistence type="predicted"/>
<dbReference type="EMBL" id="HQ728483">
    <property type="protein sequence ID" value="ADX59476.1"/>
    <property type="molecule type" value="Genomic_RNA"/>
</dbReference>
<keyword evidence="1 7" id="KW-0812">Transmembrane</keyword>
<sequence>MYDIVGTNNSILIANVLVLIIICLLVVIVGCALLLILQFIFGVCGFVFKFVCKPTILVYNKFRNESLLNEREELFCDNGCPV</sequence>
<evidence type="ECO:0000256" key="7">
    <source>
        <dbReference type="SAM" id="Phobius"/>
    </source>
</evidence>
<gene>
    <name evidence="8" type="primary">E</name>
</gene>